<dbReference type="EMBL" id="BMVC01000010">
    <property type="protein sequence ID" value="GHD02208.1"/>
    <property type="molecule type" value="Genomic_DNA"/>
</dbReference>
<sequence>MADFMRVPSPAARTTTAAGLLALTVVPFGYFGDLPADAPGSTGTRGGSGVDLRRIPGGYEGETRAGPDLVRSGPDKCDSSPTRT</sequence>
<name>A0A918X1K4_9ACTN</name>
<reference evidence="2" key="1">
    <citation type="journal article" date="2014" name="Int. J. Syst. Evol. Microbiol.">
        <title>Complete genome sequence of Corynebacterium casei LMG S-19264T (=DSM 44701T), isolated from a smear-ripened cheese.</title>
        <authorList>
            <consortium name="US DOE Joint Genome Institute (JGI-PGF)"/>
            <person name="Walter F."/>
            <person name="Albersmeier A."/>
            <person name="Kalinowski J."/>
            <person name="Ruckert C."/>
        </authorList>
    </citation>
    <scope>NUCLEOTIDE SEQUENCE</scope>
    <source>
        <strain evidence="2">JCM 4637</strain>
    </source>
</reference>
<evidence type="ECO:0000313" key="3">
    <source>
        <dbReference type="Proteomes" id="UP000638353"/>
    </source>
</evidence>
<comment type="caution">
    <text evidence="2">The sequence shown here is derived from an EMBL/GenBank/DDBJ whole genome shotgun (WGS) entry which is preliminary data.</text>
</comment>
<proteinExistence type="predicted"/>
<dbReference type="AlphaFoldDB" id="A0A918X1K4"/>
<evidence type="ECO:0000256" key="1">
    <source>
        <dbReference type="SAM" id="MobiDB-lite"/>
    </source>
</evidence>
<feature type="region of interest" description="Disordered" evidence="1">
    <location>
        <begin position="34"/>
        <end position="84"/>
    </location>
</feature>
<dbReference type="Proteomes" id="UP000638353">
    <property type="component" value="Unassembled WGS sequence"/>
</dbReference>
<gene>
    <name evidence="2" type="ORF">GCM10010334_48470</name>
</gene>
<protein>
    <submittedName>
        <fullName evidence="2">Uncharacterized protein</fullName>
    </submittedName>
</protein>
<evidence type="ECO:0000313" key="2">
    <source>
        <dbReference type="EMBL" id="GHD02208.1"/>
    </source>
</evidence>
<organism evidence="2 3">
    <name type="scientific">Streptomyces finlayi</name>
    <dbReference type="NCBI Taxonomy" id="67296"/>
    <lineage>
        <taxon>Bacteria</taxon>
        <taxon>Bacillati</taxon>
        <taxon>Actinomycetota</taxon>
        <taxon>Actinomycetes</taxon>
        <taxon>Kitasatosporales</taxon>
        <taxon>Streptomycetaceae</taxon>
        <taxon>Streptomyces</taxon>
    </lineage>
</organism>
<accession>A0A918X1K4</accession>
<reference evidence="2" key="2">
    <citation type="submission" date="2020-09" db="EMBL/GenBank/DDBJ databases">
        <authorList>
            <person name="Sun Q."/>
            <person name="Ohkuma M."/>
        </authorList>
    </citation>
    <scope>NUCLEOTIDE SEQUENCE</scope>
    <source>
        <strain evidence="2">JCM 4637</strain>
    </source>
</reference>